<gene>
    <name evidence="11" type="ORF">E8L99_13925</name>
</gene>
<feature type="transmembrane region" description="Helical" evidence="9">
    <location>
        <begin position="535"/>
        <end position="556"/>
    </location>
</feature>
<dbReference type="PANTHER" id="PTHR33362:SF7">
    <property type="entry name" value="SLL1103 PROTEIN"/>
    <property type="match status" value="1"/>
</dbReference>
<reference evidence="11 12" key="1">
    <citation type="submission" date="2019-04" db="EMBL/GenBank/DDBJ databases">
        <title>Phreatobacter aquaticus sp. nov.</title>
        <authorList>
            <person name="Choi A."/>
            <person name="Baek K."/>
        </authorList>
    </citation>
    <scope>NUCLEOTIDE SEQUENCE [LARGE SCALE GENOMIC DNA]</scope>
    <source>
        <strain evidence="11 12">NMCR1094</strain>
    </source>
</reference>
<keyword evidence="3 7" id="KW-0997">Cell inner membrane</keyword>
<evidence type="ECO:0000256" key="8">
    <source>
        <dbReference type="SAM" id="MobiDB-lite"/>
    </source>
</evidence>
<feature type="transmembrane region" description="Helical" evidence="9">
    <location>
        <begin position="367"/>
        <end position="383"/>
    </location>
</feature>
<evidence type="ECO:0000256" key="2">
    <source>
        <dbReference type="ARBA" id="ARBA00022475"/>
    </source>
</evidence>
<feature type="transmembrane region" description="Helical" evidence="9">
    <location>
        <begin position="6"/>
        <end position="39"/>
    </location>
</feature>
<dbReference type="Proteomes" id="UP000298588">
    <property type="component" value="Chromosome"/>
</dbReference>
<evidence type="ECO:0000256" key="5">
    <source>
        <dbReference type="ARBA" id="ARBA00022989"/>
    </source>
</evidence>
<name>A0A4D7QN70_9HYPH</name>
<feature type="transmembrane region" description="Helical" evidence="9">
    <location>
        <begin position="280"/>
        <end position="297"/>
    </location>
</feature>
<keyword evidence="6 9" id="KW-0472">Membrane</keyword>
<dbReference type="PANTHER" id="PTHR33362">
    <property type="entry name" value="SIALIC ACID TRAP TRANSPORTER PERMEASE PROTEIN SIAT-RELATED"/>
    <property type="match status" value="1"/>
</dbReference>
<feature type="transmembrane region" description="Helical" evidence="9">
    <location>
        <begin position="98"/>
        <end position="128"/>
    </location>
</feature>
<evidence type="ECO:0000256" key="9">
    <source>
        <dbReference type="SAM" id="Phobius"/>
    </source>
</evidence>
<dbReference type="RefSeq" id="WP_137102121.1">
    <property type="nucleotide sequence ID" value="NZ_CP039865.1"/>
</dbReference>
<keyword evidence="4 9" id="KW-0812">Transmembrane</keyword>
<evidence type="ECO:0000313" key="11">
    <source>
        <dbReference type="EMBL" id="QCK88795.1"/>
    </source>
</evidence>
<feature type="compositionally biased region" description="Pro residues" evidence="8">
    <location>
        <begin position="600"/>
        <end position="621"/>
    </location>
</feature>
<feature type="domain" description="TRAP C4-dicarboxylate transport system permease DctM subunit" evidence="10">
    <location>
        <begin position="6"/>
        <end position="262"/>
    </location>
</feature>
<feature type="transmembrane region" description="Helical" evidence="9">
    <location>
        <begin position="443"/>
        <end position="471"/>
    </location>
</feature>
<feature type="transmembrane region" description="Helical" evidence="9">
    <location>
        <begin position="60"/>
        <end position="78"/>
    </location>
</feature>
<dbReference type="InterPro" id="IPR010656">
    <property type="entry name" value="DctM"/>
</dbReference>
<dbReference type="OrthoDB" id="7339120at2"/>
<feature type="transmembrane region" description="Helical" evidence="9">
    <location>
        <begin position="337"/>
        <end position="361"/>
    </location>
</feature>
<proteinExistence type="predicted"/>
<dbReference type="KEGG" id="paqt:E8L99_13925"/>
<feature type="transmembrane region" description="Helical" evidence="9">
    <location>
        <begin position="254"/>
        <end position="275"/>
    </location>
</feature>
<evidence type="ECO:0000256" key="7">
    <source>
        <dbReference type="RuleBase" id="RU369079"/>
    </source>
</evidence>
<protein>
    <submittedName>
        <fullName evidence="11">TRAP transporter large permease subunit</fullName>
    </submittedName>
</protein>
<dbReference type="Pfam" id="PF06808">
    <property type="entry name" value="DctM"/>
    <property type="match status" value="2"/>
</dbReference>
<dbReference type="InterPro" id="IPR004681">
    <property type="entry name" value="TRAP_DctM"/>
</dbReference>
<dbReference type="GO" id="GO:0022857">
    <property type="term" value="F:transmembrane transporter activity"/>
    <property type="evidence" value="ECO:0007669"/>
    <property type="project" value="UniProtKB-UniRule"/>
</dbReference>
<comment type="subcellular location">
    <subcellularLocation>
        <location evidence="1 7">Cell inner membrane</location>
        <topology evidence="1 7">Multi-pass membrane protein</topology>
    </subcellularLocation>
</comment>
<feature type="transmembrane region" description="Helical" evidence="9">
    <location>
        <begin position="483"/>
        <end position="509"/>
    </location>
</feature>
<evidence type="ECO:0000256" key="4">
    <source>
        <dbReference type="ARBA" id="ARBA00022692"/>
    </source>
</evidence>
<feature type="domain" description="TRAP C4-dicarboxylate transport system permease DctM subunit" evidence="10">
    <location>
        <begin position="290"/>
        <end position="559"/>
    </location>
</feature>
<keyword evidence="5 9" id="KW-1133">Transmembrane helix</keyword>
<evidence type="ECO:0000256" key="6">
    <source>
        <dbReference type="ARBA" id="ARBA00023136"/>
    </source>
</evidence>
<comment type="function">
    <text evidence="7">Part of the tripartite ATP-independent periplasmic (TRAP) transport system.</text>
</comment>
<organism evidence="11 12">
    <name type="scientific">Phreatobacter aquaticus</name>
    <dbReference type="NCBI Taxonomy" id="2570229"/>
    <lineage>
        <taxon>Bacteria</taxon>
        <taxon>Pseudomonadati</taxon>
        <taxon>Pseudomonadota</taxon>
        <taxon>Alphaproteobacteria</taxon>
        <taxon>Hyphomicrobiales</taxon>
        <taxon>Phreatobacteraceae</taxon>
        <taxon>Phreatobacter</taxon>
    </lineage>
</organism>
<evidence type="ECO:0000256" key="1">
    <source>
        <dbReference type="ARBA" id="ARBA00004429"/>
    </source>
</evidence>
<accession>A0A4D7QN70</accession>
<evidence type="ECO:0000256" key="3">
    <source>
        <dbReference type="ARBA" id="ARBA00022519"/>
    </source>
</evidence>
<dbReference type="EMBL" id="CP039865">
    <property type="protein sequence ID" value="QCK88795.1"/>
    <property type="molecule type" value="Genomic_DNA"/>
</dbReference>
<feature type="transmembrane region" description="Helical" evidence="9">
    <location>
        <begin position="140"/>
        <end position="164"/>
    </location>
</feature>
<feature type="transmembrane region" description="Helical" evidence="9">
    <location>
        <begin position="404"/>
        <end position="423"/>
    </location>
</feature>
<sequence length="621" mass="65990">MAPVMFVALVFFLLLGYPVALALAANGLFFAIIGIELGLFQPNFLQALPERIFGVMNNETLLAIPFFTFMGLILERSGMAEDLLDTIGQLFGTIKGGLAYAVIFVGALLAATTGVVAASVISMGLISLPIMLRYGYDRRVASGVIAASGTLAQIIPPSLVLIVMADQLGRSVGDMYEGAFVPGLVLSLLYAVYIFLVTMLAPKAAPGLPLDAILYKQDDGKRGTWKLGVLVLYAGAVGVFILKQTAVGAGADFVILTMSVAVLVAFVAVVFNYYFGSTRFILTVLVTAATLAVYFFLKQSGFSTWSLVVEAITAGLLYAVFVGAVERFGGLKLVSPIAEQVTFVMVPPLGLIFLVLGTIFIGLATPTEGGAMGAAGAMILAIMKKRLSWDLVRQASESTAKLSAFVLFILVGARVFSLTFYGVNGHIWVEHLLVSLPGGQVGFLIFVNVMVFLLAFFLDFFELAFIVVPLLGPAAEKLGIDLIWFGVILGVNMQTSFMHPPFGFALFFLRSVAPAEPYTDRVTGKTMEPVTTMQIYWGAVPFVVIQCIMVGLVITFPQMVMHYKATGPQVDPSKVEIRIELPSIGGLPGFDTPGGLPGLGGPPPGLGGPPPGLEPPAAPRN</sequence>
<evidence type="ECO:0000259" key="10">
    <source>
        <dbReference type="Pfam" id="PF06808"/>
    </source>
</evidence>
<keyword evidence="2" id="KW-1003">Cell membrane</keyword>
<feature type="transmembrane region" description="Helical" evidence="9">
    <location>
        <begin position="184"/>
        <end position="202"/>
    </location>
</feature>
<keyword evidence="7" id="KW-0813">Transport</keyword>
<feature type="transmembrane region" description="Helical" evidence="9">
    <location>
        <begin position="303"/>
        <end position="325"/>
    </location>
</feature>
<keyword evidence="12" id="KW-1185">Reference proteome</keyword>
<feature type="region of interest" description="Disordered" evidence="8">
    <location>
        <begin position="586"/>
        <end position="621"/>
    </location>
</feature>
<dbReference type="AlphaFoldDB" id="A0A4D7QN70"/>
<evidence type="ECO:0000313" key="12">
    <source>
        <dbReference type="Proteomes" id="UP000298588"/>
    </source>
</evidence>
<feature type="transmembrane region" description="Helical" evidence="9">
    <location>
        <begin position="223"/>
        <end position="242"/>
    </location>
</feature>
<dbReference type="GO" id="GO:0005886">
    <property type="term" value="C:plasma membrane"/>
    <property type="evidence" value="ECO:0007669"/>
    <property type="project" value="UniProtKB-SubCell"/>
</dbReference>